<dbReference type="InterPro" id="IPR028651">
    <property type="entry name" value="ING_fam"/>
</dbReference>
<dbReference type="OrthoDB" id="2505961at2759"/>
<evidence type="ECO:0000313" key="20">
    <source>
        <dbReference type="Proteomes" id="UP000016933"/>
    </source>
</evidence>
<dbReference type="GO" id="GO:0006355">
    <property type="term" value="P:regulation of DNA-templated transcription"/>
    <property type="evidence" value="ECO:0007669"/>
    <property type="project" value="TreeGrafter"/>
</dbReference>
<evidence type="ECO:0000256" key="10">
    <source>
        <dbReference type="ARBA" id="ARBA00023254"/>
    </source>
</evidence>
<dbReference type="EMBL" id="KB446537">
    <property type="protein sequence ID" value="EME46290.1"/>
    <property type="molecule type" value="Genomic_DNA"/>
</dbReference>
<keyword evidence="5 15" id="KW-0863">Zinc-finger</keyword>
<sequence>MSLSVPEDAASVLEQFTHDIANIPAEITHLMEEIHAKDLTIAAFKDEINKRDAQLQKWVRFNGGHVQNPKEEAFSKTINDYYDKCEVLQAEKCGLSEKAMIVLDRQVKRLDVGLRGLAQSEQFPSDWLGPSLLTGSGPTTGANTPAANGSTSQALPLQVVSGNIGSTGGAPNIANAAQMRLAQNAAGGGARAVASGAQTPINMPRGQREGSSEVNKRRKLNASLSNLPTASSGLRQSSLGPGTPKAGTPGPGLAASSRAGSAQPARPAGNKKAQPAPSKKGPPQSKRRTRPSGGTKKSDRRRQLARDRATPSTNASVSESDDDSTSPTPSSIMRSQNDGSGEALLEEEDDETIYCYCKKVSFGDMVGCDNDNCPYQWFHYKCVGVTEEPSGEWLCPTCRVLPRNKLKIEKN</sequence>
<keyword evidence="11" id="KW-0131">Cell cycle</keyword>
<evidence type="ECO:0000256" key="5">
    <source>
        <dbReference type="ARBA" id="ARBA00022771"/>
    </source>
</evidence>
<feature type="compositionally biased region" description="Basic and acidic residues" evidence="17">
    <location>
        <begin position="206"/>
        <end position="215"/>
    </location>
</feature>
<keyword evidence="6 14" id="KW-0862">Zinc</keyword>
<evidence type="ECO:0000256" key="3">
    <source>
        <dbReference type="ARBA" id="ARBA00022723"/>
    </source>
</evidence>
<keyword evidence="3 14" id="KW-0479">Metal-binding</keyword>
<dbReference type="Pfam" id="PF12998">
    <property type="entry name" value="ING"/>
    <property type="match status" value="1"/>
</dbReference>
<comment type="subcellular location">
    <subcellularLocation>
        <location evidence="1 16">Nucleus</location>
    </subcellularLocation>
</comment>
<dbReference type="PANTHER" id="PTHR10333">
    <property type="entry name" value="INHIBITOR OF GROWTH PROTEIN"/>
    <property type="match status" value="1"/>
</dbReference>
<keyword evidence="9 16" id="KW-0539">Nucleus</keyword>
<dbReference type="InterPro" id="IPR013083">
    <property type="entry name" value="Znf_RING/FYVE/PHD"/>
</dbReference>
<comment type="similarity">
    <text evidence="2 16">Belongs to the ING family.</text>
</comment>
<reference evidence="19 20" key="2">
    <citation type="journal article" date="2012" name="PLoS Pathog.">
        <title>Diverse lifestyles and strategies of plant pathogenesis encoded in the genomes of eighteen Dothideomycetes fungi.</title>
        <authorList>
            <person name="Ohm R.A."/>
            <person name="Feau N."/>
            <person name="Henrissat B."/>
            <person name="Schoch C.L."/>
            <person name="Horwitz B.A."/>
            <person name="Barry K.W."/>
            <person name="Condon B.J."/>
            <person name="Copeland A.C."/>
            <person name="Dhillon B."/>
            <person name="Glaser F."/>
            <person name="Hesse C.N."/>
            <person name="Kosti I."/>
            <person name="LaButti K."/>
            <person name="Lindquist E.A."/>
            <person name="Lucas S."/>
            <person name="Salamov A.A."/>
            <person name="Bradshaw R.E."/>
            <person name="Ciuffetti L."/>
            <person name="Hamelin R.C."/>
            <person name="Kema G.H.J."/>
            <person name="Lawrence C."/>
            <person name="Scott J.A."/>
            <person name="Spatafora J.W."/>
            <person name="Turgeon B.G."/>
            <person name="de Wit P.J.G.M."/>
            <person name="Zhong S."/>
            <person name="Goodwin S.B."/>
            <person name="Grigoriev I.V."/>
        </authorList>
    </citation>
    <scope>NUCLEOTIDE SEQUENCE [LARGE SCALE GENOMIC DNA]</scope>
    <source>
        <strain evidence="20">NZE10 / CBS 128990</strain>
    </source>
</reference>
<reference evidence="20" key="1">
    <citation type="journal article" date="2012" name="PLoS Genet.">
        <title>The genomes of the fungal plant pathogens Cladosporium fulvum and Dothistroma septosporum reveal adaptation to different hosts and lifestyles but also signatures of common ancestry.</title>
        <authorList>
            <person name="de Wit P.J.G.M."/>
            <person name="van der Burgt A."/>
            <person name="Oekmen B."/>
            <person name="Stergiopoulos I."/>
            <person name="Abd-Elsalam K.A."/>
            <person name="Aerts A.L."/>
            <person name="Bahkali A.H."/>
            <person name="Beenen H.G."/>
            <person name="Chettri P."/>
            <person name="Cox M.P."/>
            <person name="Datema E."/>
            <person name="de Vries R.P."/>
            <person name="Dhillon B."/>
            <person name="Ganley A.R."/>
            <person name="Griffiths S.A."/>
            <person name="Guo Y."/>
            <person name="Hamelin R.C."/>
            <person name="Henrissat B."/>
            <person name="Kabir M.S."/>
            <person name="Jashni M.K."/>
            <person name="Kema G."/>
            <person name="Klaubauf S."/>
            <person name="Lapidus A."/>
            <person name="Levasseur A."/>
            <person name="Lindquist E."/>
            <person name="Mehrabi R."/>
            <person name="Ohm R.A."/>
            <person name="Owen T.J."/>
            <person name="Salamov A."/>
            <person name="Schwelm A."/>
            <person name="Schijlen E."/>
            <person name="Sun H."/>
            <person name="van den Burg H.A."/>
            <person name="van Ham R.C.H.J."/>
            <person name="Zhang S."/>
            <person name="Goodwin S.B."/>
            <person name="Grigoriev I.V."/>
            <person name="Collemare J."/>
            <person name="Bradshaw R.E."/>
        </authorList>
    </citation>
    <scope>NUCLEOTIDE SEQUENCE [LARGE SCALE GENOMIC DNA]</scope>
    <source>
        <strain evidence="20">NZE10 / CBS 128990</strain>
    </source>
</reference>
<dbReference type="PANTHER" id="PTHR10333:SF100">
    <property type="entry name" value="CHROMATIN MODIFICATION-RELATED PROTEIN YNG2"/>
    <property type="match status" value="1"/>
</dbReference>
<feature type="binding site" evidence="14">
    <location>
        <position position="379"/>
    </location>
    <ligand>
        <name>Zn(2+)</name>
        <dbReference type="ChEBI" id="CHEBI:29105"/>
        <label>1</label>
    </ligand>
</feature>
<feature type="binding site" evidence="14">
    <location>
        <position position="395"/>
    </location>
    <ligand>
        <name>Zn(2+)</name>
        <dbReference type="ChEBI" id="CHEBI:29105"/>
        <label>2</label>
    </ligand>
</feature>
<comment type="subunit">
    <text evidence="16">Component of an histone acetyltransferase complex. Interacts with H3K4me3 and to a lesser extent with H3K4me2.</text>
</comment>
<feature type="binding site" evidence="14">
    <location>
        <position position="357"/>
    </location>
    <ligand>
        <name>Zn(2+)</name>
        <dbReference type="ChEBI" id="CHEBI:29105"/>
        <label>1</label>
    </ligand>
</feature>
<evidence type="ECO:0000256" key="16">
    <source>
        <dbReference type="RuleBase" id="RU361213"/>
    </source>
</evidence>
<feature type="region of interest" description="Disordered" evidence="17">
    <location>
        <begin position="193"/>
        <end position="344"/>
    </location>
</feature>
<evidence type="ECO:0000256" key="11">
    <source>
        <dbReference type="ARBA" id="ARBA00023306"/>
    </source>
</evidence>
<protein>
    <recommendedName>
        <fullName evidence="16">Chromatin modification-related protein</fullName>
    </recommendedName>
</protein>
<feature type="binding site" evidence="14">
    <location>
        <position position="355"/>
    </location>
    <ligand>
        <name>Zn(2+)</name>
        <dbReference type="ChEBI" id="CHEBI:29105"/>
        <label>1</label>
    </ligand>
</feature>
<keyword evidence="4" id="KW-0227">DNA damage</keyword>
<feature type="site" description="Histone H3K4me3 binding" evidence="13">
    <location>
        <position position="377"/>
    </location>
</feature>
<dbReference type="AlphaFoldDB" id="N1PVA7"/>
<organism evidence="19 20">
    <name type="scientific">Dothistroma septosporum (strain NZE10 / CBS 128990)</name>
    <name type="common">Red band needle blight fungus</name>
    <name type="synonym">Mycosphaerella pini</name>
    <dbReference type="NCBI Taxonomy" id="675120"/>
    <lineage>
        <taxon>Eukaryota</taxon>
        <taxon>Fungi</taxon>
        <taxon>Dikarya</taxon>
        <taxon>Ascomycota</taxon>
        <taxon>Pezizomycotina</taxon>
        <taxon>Dothideomycetes</taxon>
        <taxon>Dothideomycetidae</taxon>
        <taxon>Mycosphaerellales</taxon>
        <taxon>Mycosphaerellaceae</taxon>
        <taxon>Dothistroma</taxon>
    </lineage>
</organism>
<dbReference type="HOGENOM" id="CLU_031900_7_0_1"/>
<evidence type="ECO:0000256" key="14">
    <source>
        <dbReference type="PIRSR" id="PIRSR628651-51"/>
    </source>
</evidence>
<dbReference type="InterPro" id="IPR019787">
    <property type="entry name" value="Znf_PHD-finger"/>
</dbReference>
<evidence type="ECO:0000256" key="12">
    <source>
        <dbReference type="ARBA" id="ARBA00037044"/>
    </source>
</evidence>
<evidence type="ECO:0000259" key="18">
    <source>
        <dbReference type="PROSITE" id="PS50016"/>
    </source>
</evidence>
<evidence type="ECO:0000256" key="2">
    <source>
        <dbReference type="ARBA" id="ARBA00010210"/>
    </source>
</evidence>
<comment type="function">
    <text evidence="16">Component of an histone acetyltransferase complex.</text>
</comment>
<gene>
    <name evidence="19" type="ORF">DOTSEDRAFT_70326</name>
</gene>
<comment type="function">
    <text evidence="12">Component of the NuA4 histone acetyltransferase complex which is involved in transcriptional activation of selected genes principally by acetylation of nucleosomal histone H4 and H2A. The NuA4 complex is also involved in DNA repair. Involved in cell cycle progression and meiosis.</text>
</comment>
<evidence type="ECO:0000256" key="4">
    <source>
        <dbReference type="ARBA" id="ARBA00022763"/>
    </source>
</evidence>
<evidence type="ECO:0000256" key="6">
    <source>
        <dbReference type="ARBA" id="ARBA00022833"/>
    </source>
</evidence>
<evidence type="ECO:0000256" key="7">
    <source>
        <dbReference type="ARBA" id="ARBA00022853"/>
    </source>
</evidence>
<feature type="binding site" evidence="14">
    <location>
        <position position="373"/>
    </location>
    <ligand>
        <name>Zn(2+)</name>
        <dbReference type="ChEBI" id="CHEBI:29105"/>
        <label>2</label>
    </ligand>
</feature>
<evidence type="ECO:0000256" key="13">
    <source>
        <dbReference type="PIRSR" id="PIRSR628651-50"/>
    </source>
</evidence>
<accession>N1PVA7</accession>
<dbReference type="CDD" id="cd16858">
    <property type="entry name" value="ING_ING3_Yng2p"/>
    <property type="match status" value="1"/>
</dbReference>
<dbReference type="Proteomes" id="UP000016933">
    <property type="component" value="Unassembled WGS sequence"/>
</dbReference>
<evidence type="ECO:0000256" key="1">
    <source>
        <dbReference type="ARBA" id="ARBA00004123"/>
    </source>
</evidence>
<evidence type="ECO:0000313" key="19">
    <source>
        <dbReference type="EMBL" id="EME46290.1"/>
    </source>
</evidence>
<feature type="binding site" evidence="14">
    <location>
        <position position="398"/>
    </location>
    <ligand>
        <name>Zn(2+)</name>
        <dbReference type="ChEBI" id="CHEBI:29105"/>
        <label>2</label>
    </ligand>
</feature>
<dbReference type="InterPro" id="IPR019786">
    <property type="entry name" value="Zinc_finger_PHD-type_CS"/>
</dbReference>
<dbReference type="SMART" id="SM00249">
    <property type="entry name" value="PHD"/>
    <property type="match status" value="1"/>
</dbReference>
<feature type="region of interest" description="Disordered" evidence="17">
    <location>
        <begin position="127"/>
        <end position="151"/>
    </location>
</feature>
<dbReference type="InterPro" id="IPR001965">
    <property type="entry name" value="Znf_PHD"/>
</dbReference>
<evidence type="ECO:0000256" key="9">
    <source>
        <dbReference type="ARBA" id="ARBA00023242"/>
    </source>
</evidence>
<feature type="binding site" evidence="14">
    <location>
        <position position="382"/>
    </location>
    <ligand>
        <name>Zn(2+)</name>
        <dbReference type="ChEBI" id="CHEBI:29105"/>
        <label>1</label>
    </ligand>
</feature>
<dbReference type="GO" id="GO:0006325">
    <property type="term" value="P:chromatin organization"/>
    <property type="evidence" value="ECO:0007669"/>
    <property type="project" value="UniProtKB-KW"/>
</dbReference>
<feature type="site" description="Histone H3K4me3 binding" evidence="13">
    <location>
        <position position="369"/>
    </location>
</feature>
<dbReference type="GO" id="GO:0008270">
    <property type="term" value="F:zinc ion binding"/>
    <property type="evidence" value="ECO:0007669"/>
    <property type="project" value="UniProtKB-KW"/>
</dbReference>
<dbReference type="InterPro" id="IPR011011">
    <property type="entry name" value="Znf_FYVE_PHD"/>
</dbReference>
<feature type="binding site" evidence="14">
    <location>
        <position position="368"/>
    </location>
    <ligand>
        <name>Zn(2+)</name>
        <dbReference type="ChEBI" id="CHEBI:29105"/>
        <label>2</label>
    </ligand>
</feature>
<keyword evidence="20" id="KW-1185">Reference proteome</keyword>
<dbReference type="GO" id="GO:0051321">
    <property type="term" value="P:meiotic cell cycle"/>
    <property type="evidence" value="ECO:0007669"/>
    <property type="project" value="UniProtKB-KW"/>
</dbReference>
<feature type="site" description="Histone H3K4me3 binding" evidence="13">
    <location>
        <position position="354"/>
    </location>
</feature>
<feature type="compositionally biased region" description="Polar residues" evidence="17">
    <location>
        <begin position="222"/>
        <end position="238"/>
    </location>
</feature>
<dbReference type="Gene3D" id="3.30.40.10">
    <property type="entry name" value="Zinc/RING finger domain, C3HC4 (zinc finger)"/>
    <property type="match status" value="1"/>
</dbReference>
<feature type="compositionally biased region" description="Polar residues" evidence="17">
    <location>
        <begin position="133"/>
        <end position="151"/>
    </location>
</feature>
<evidence type="ECO:0000256" key="15">
    <source>
        <dbReference type="PROSITE-ProRule" id="PRU00146"/>
    </source>
</evidence>
<dbReference type="CDD" id="cd15505">
    <property type="entry name" value="PHD_ING"/>
    <property type="match status" value="1"/>
</dbReference>
<dbReference type="PROSITE" id="PS01359">
    <property type="entry name" value="ZF_PHD_1"/>
    <property type="match status" value="1"/>
</dbReference>
<comment type="domain">
    <text evidence="16">The PHD-type zinc finger mediates the binding to H3K4me3.</text>
</comment>
<proteinExistence type="inferred from homology"/>
<dbReference type="Gene3D" id="6.10.140.1740">
    <property type="match status" value="1"/>
</dbReference>
<keyword evidence="10" id="KW-0469">Meiosis</keyword>
<feature type="domain" description="PHD-type" evidence="18">
    <location>
        <begin position="352"/>
        <end position="401"/>
    </location>
</feature>
<dbReference type="GO" id="GO:0006281">
    <property type="term" value="P:DNA repair"/>
    <property type="evidence" value="ECO:0007669"/>
    <property type="project" value="UniProtKB-KW"/>
</dbReference>
<dbReference type="SMART" id="SM01408">
    <property type="entry name" value="ING"/>
    <property type="match status" value="1"/>
</dbReference>
<dbReference type="OMA" id="YEWFHWK"/>
<dbReference type="InterPro" id="IPR024610">
    <property type="entry name" value="ING_N_histone-binding"/>
</dbReference>
<dbReference type="PROSITE" id="PS50016">
    <property type="entry name" value="ZF_PHD_2"/>
    <property type="match status" value="1"/>
</dbReference>
<dbReference type="eggNOG" id="KOG1973">
    <property type="taxonomic scope" value="Eukaryota"/>
</dbReference>
<keyword evidence="8" id="KW-0234">DNA repair</keyword>
<evidence type="ECO:0000256" key="8">
    <source>
        <dbReference type="ARBA" id="ARBA00023204"/>
    </source>
</evidence>
<dbReference type="STRING" id="675120.N1PVA7"/>
<feature type="compositionally biased region" description="Low complexity" evidence="17">
    <location>
        <begin position="239"/>
        <end position="255"/>
    </location>
</feature>
<dbReference type="GO" id="GO:0005634">
    <property type="term" value="C:nucleus"/>
    <property type="evidence" value="ECO:0007669"/>
    <property type="project" value="UniProtKB-SubCell"/>
</dbReference>
<name>N1PVA7_DOTSN</name>
<keyword evidence="7 16" id="KW-0156">Chromatin regulator</keyword>
<feature type="site" description="Histone H3K4me3 binding" evidence="13">
    <location>
        <position position="365"/>
    </location>
</feature>
<evidence type="ECO:0000256" key="17">
    <source>
        <dbReference type="SAM" id="MobiDB-lite"/>
    </source>
</evidence>
<dbReference type="SUPFAM" id="SSF57903">
    <property type="entry name" value="FYVE/PHD zinc finger"/>
    <property type="match status" value="1"/>
</dbReference>
<dbReference type="GO" id="GO:0035267">
    <property type="term" value="C:NuA4 histone acetyltransferase complex"/>
    <property type="evidence" value="ECO:0007669"/>
    <property type="project" value="TreeGrafter"/>
</dbReference>